<dbReference type="InterPro" id="IPR015915">
    <property type="entry name" value="Kelch-typ_b-propeller"/>
</dbReference>
<keyword evidence="1" id="KW-0880">Kelch repeat</keyword>
<sequence length="421" mass="48620">MGEATSDILRQRMLCSTSDYCNCRVTRSKNLMEFVEIHPANEKQSKPSPRSGHRAVATDSDLWIWGGYFPRAPQDLPQAESSMFRELWRFNFALKRWTCEKTTGDGPTLTLASHAVCLYQQHLMFVFGGTGFPFGEDVSNDLYILDLNVLKWSKIKLSDQPPEQVYGSSMLIKNEYLYILCGTNSVRYNTDVYEIHLPTMKSKKIGTTFDEIEDPVDAGRYRQEAVLYENKILLFGGGGVSGISFSLKIIPEFDLMTHKWSLRRTTPDPIHNYPVDRKFHSVFKISNTRVLLFGGAHFDLDRSRHTLVEKNLWSFDLDRYEWSKLELQMIIPTYFHAAAMNRRGEIWLQGGVLLTDDDHTGEELTREKRITNLFMCHAQPLRLQEIAWTNFLSKINDESLLTKPNVLSSLMIPKNFIERIH</sequence>
<organism evidence="4 7">
    <name type="scientific">Didymodactylos carnosus</name>
    <dbReference type="NCBI Taxonomy" id="1234261"/>
    <lineage>
        <taxon>Eukaryota</taxon>
        <taxon>Metazoa</taxon>
        <taxon>Spiralia</taxon>
        <taxon>Gnathifera</taxon>
        <taxon>Rotifera</taxon>
        <taxon>Eurotatoria</taxon>
        <taxon>Bdelloidea</taxon>
        <taxon>Philodinida</taxon>
        <taxon>Philodinidae</taxon>
        <taxon>Didymodactylos</taxon>
    </lineage>
</organism>
<proteinExistence type="predicted"/>
<gene>
    <name evidence="4" type="ORF">GPM918_LOCUS2728</name>
    <name evidence="3" type="ORF">OVA965_LOCUS2550</name>
    <name evidence="6" type="ORF">SRO942_LOCUS2728</name>
    <name evidence="5" type="ORF">TMI583_LOCUS2550</name>
</gene>
<evidence type="ECO:0000313" key="3">
    <source>
        <dbReference type="EMBL" id="CAF0761007.1"/>
    </source>
</evidence>
<dbReference type="Proteomes" id="UP000682733">
    <property type="component" value="Unassembled WGS sequence"/>
</dbReference>
<dbReference type="PANTHER" id="PTHR46428:SF1">
    <property type="entry name" value="KELCH DOMAIN-CONTAINING PROTEIN 10"/>
    <property type="match status" value="1"/>
</dbReference>
<accession>A0A813RTU4</accession>
<dbReference type="Pfam" id="PF24681">
    <property type="entry name" value="Kelch_KLHDC2_KLHL20_DRC7"/>
    <property type="match status" value="1"/>
</dbReference>
<evidence type="ECO:0000313" key="4">
    <source>
        <dbReference type="EMBL" id="CAF0785882.1"/>
    </source>
</evidence>
<dbReference type="InterPro" id="IPR052125">
    <property type="entry name" value="KLHDC10"/>
</dbReference>
<evidence type="ECO:0000313" key="6">
    <source>
        <dbReference type="EMBL" id="CAF3569605.1"/>
    </source>
</evidence>
<dbReference type="Proteomes" id="UP000681722">
    <property type="component" value="Unassembled WGS sequence"/>
</dbReference>
<dbReference type="Proteomes" id="UP000663829">
    <property type="component" value="Unassembled WGS sequence"/>
</dbReference>
<name>A0A813RTU4_9BILA</name>
<reference evidence="4" key="1">
    <citation type="submission" date="2021-02" db="EMBL/GenBank/DDBJ databases">
        <authorList>
            <person name="Nowell W R."/>
        </authorList>
    </citation>
    <scope>NUCLEOTIDE SEQUENCE</scope>
</reference>
<keyword evidence="7" id="KW-1185">Reference proteome</keyword>
<dbReference type="OrthoDB" id="7676067at2759"/>
<evidence type="ECO:0000313" key="7">
    <source>
        <dbReference type="Proteomes" id="UP000663829"/>
    </source>
</evidence>
<dbReference type="GO" id="GO:0032874">
    <property type="term" value="P:positive regulation of stress-activated MAPK cascade"/>
    <property type="evidence" value="ECO:0007669"/>
    <property type="project" value="TreeGrafter"/>
</dbReference>
<dbReference type="PANTHER" id="PTHR46428">
    <property type="entry name" value="KELCH DOMAIN-CONTAINING PROTEIN 10"/>
    <property type="match status" value="1"/>
</dbReference>
<dbReference type="EMBL" id="CAJNOQ010000310">
    <property type="protein sequence ID" value="CAF0785882.1"/>
    <property type="molecule type" value="Genomic_DNA"/>
</dbReference>
<dbReference type="AlphaFoldDB" id="A0A813RTU4"/>
<comment type="caution">
    <text evidence="4">The sequence shown here is derived from an EMBL/GenBank/DDBJ whole genome shotgun (WGS) entry which is preliminary data.</text>
</comment>
<dbReference type="Gene3D" id="2.120.10.80">
    <property type="entry name" value="Kelch-type beta propeller"/>
    <property type="match status" value="2"/>
</dbReference>
<dbReference type="SUPFAM" id="SSF117281">
    <property type="entry name" value="Kelch motif"/>
    <property type="match status" value="2"/>
</dbReference>
<dbReference type="EMBL" id="CAJNOK010000552">
    <property type="protein sequence ID" value="CAF0761007.1"/>
    <property type="molecule type" value="Genomic_DNA"/>
</dbReference>
<keyword evidence="2" id="KW-0677">Repeat</keyword>
<evidence type="ECO:0008006" key="8">
    <source>
        <dbReference type="Google" id="ProtNLM"/>
    </source>
</evidence>
<dbReference type="Proteomes" id="UP000677228">
    <property type="component" value="Unassembled WGS sequence"/>
</dbReference>
<evidence type="ECO:0000256" key="2">
    <source>
        <dbReference type="ARBA" id="ARBA00022737"/>
    </source>
</evidence>
<evidence type="ECO:0000256" key="1">
    <source>
        <dbReference type="ARBA" id="ARBA00022441"/>
    </source>
</evidence>
<evidence type="ECO:0000313" key="5">
    <source>
        <dbReference type="EMBL" id="CAF3540779.1"/>
    </source>
</evidence>
<dbReference type="EMBL" id="CAJOBA010000552">
    <property type="protein sequence ID" value="CAF3540779.1"/>
    <property type="molecule type" value="Genomic_DNA"/>
</dbReference>
<dbReference type="EMBL" id="CAJOBC010000310">
    <property type="protein sequence ID" value="CAF3569605.1"/>
    <property type="molecule type" value="Genomic_DNA"/>
</dbReference>
<protein>
    <recommendedName>
        <fullName evidence="8">Kelch domain-containing protein 10</fullName>
    </recommendedName>
</protein>